<evidence type="ECO:0000313" key="1">
    <source>
        <dbReference type="EMBL" id="KAG9447443.1"/>
    </source>
</evidence>
<proteinExistence type="predicted"/>
<dbReference type="Proteomes" id="UP000825729">
    <property type="component" value="Unassembled WGS sequence"/>
</dbReference>
<organism evidence="1 2">
    <name type="scientific">Aristolochia fimbriata</name>
    <name type="common">White veined hardy Dutchman's pipe vine</name>
    <dbReference type="NCBI Taxonomy" id="158543"/>
    <lineage>
        <taxon>Eukaryota</taxon>
        <taxon>Viridiplantae</taxon>
        <taxon>Streptophyta</taxon>
        <taxon>Embryophyta</taxon>
        <taxon>Tracheophyta</taxon>
        <taxon>Spermatophyta</taxon>
        <taxon>Magnoliopsida</taxon>
        <taxon>Magnoliidae</taxon>
        <taxon>Piperales</taxon>
        <taxon>Aristolochiaceae</taxon>
        <taxon>Aristolochia</taxon>
    </lineage>
</organism>
<comment type="caution">
    <text evidence="1">The sequence shown here is derived from an EMBL/GenBank/DDBJ whole genome shotgun (WGS) entry which is preliminary data.</text>
</comment>
<accession>A0AAV7EF29</accession>
<gene>
    <name evidence="1" type="ORF">H6P81_013571</name>
</gene>
<name>A0AAV7EF29_ARIFI</name>
<dbReference type="EMBL" id="JAINDJ010000005">
    <property type="protein sequence ID" value="KAG9447443.1"/>
    <property type="molecule type" value="Genomic_DNA"/>
</dbReference>
<reference evidence="1 2" key="1">
    <citation type="submission" date="2021-07" db="EMBL/GenBank/DDBJ databases">
        <title>The Aristolochia fimbriata genome: insights into angiosperm evolution, floral development and chemical biosynthesis.</title>
        <authorList>
            <person name="Jiao Y."/>
        </authorList>
    </citation>
    <scope>NUCLEOTIDE SEQUENCE [LARGE SCALE GENOMIC DNA]</scope>
    <source>
        <strain evidence="1">IBCAS-2021</strain>
        <tissue evidence="1">Leaf</tissue>
    </source>
</reference>
<dbReference type="AlphaFoldDB" id="A0AAV7EF29"/>
<keyword evidence="2" id="KW-1185">Reference proteome</keyword>
<protein>
    <submittedName>
        <fullName evidence="1">Uncharacterized protein</fullName>
    </submittedName>
</protein>
<evidence type="ECO:0000313" key="2">
    <source>
        <dbReference type="Proteomes" id="UP000825729"/>
    </source>
</evidence>
<sequence length="108" mass="12337">MLLEIGGAAAAAAVVGKRPGPWARRLRRRKRYSGGTVRLGERPRRGVRVRVMGFDACRRPAVRLRFLVGFLLRRVKKALMVVANSNGQFMGYWSFPFMYPIYFHSPLL</sequence>